<feature type="non-terminal residue" evidence="2">
    <location>
        <position position="1"/>
    </location>
</feature>
<dbReference type="EMBL" id="QJQB01000508">
    <property type="protein sequence ID" value="PYA58794.1"/>
    <property type="molecule type" value="Genomic_DNA"/>
</dbReference>
<gene>
    <name evidence="2" type="ORF">DMW51_22245</name>
</gene>
<comment type="caution">
    <text evidence="2">The sequence shown here is derived from an EMBL/GenBank/DDBJ whole genome shotgun (WGS) entry which is preliminary data.</text>
</comment>
<reference evidence="2" key="1">
    <citation type="submission" date="2018-06" db="EMBL/GenBank/DDBJ databases">
        <title>Serratia marcescens genome sequencing and assembly.</title>
        <authorList>
            <person name="Martins R.C.R."/>
            <person name="Perdigao-Neto L.V."/>
            <person name="Costa S.F."/>
            <person name="Levin A.S.S."/>
        </authorList>
    </citation>
    <scope>NUCLEOTIDE SEQUENCE</scope>
    <source>
        <strain evidence="2">1283</strain>
    </source>
</reference>
<evidence type="ECO:0000313" key="3">
    <source>
        <dbReference type="Proteomes" id="UP000247823"/>
    </source>
</evidence>
<dbReference type="InterPro" id="IPR041246">
    <property type="entry name" value="Bact_MG10"/>
</dbReference>
<name>A0ABX5N848_SERMA</name>
<protein>
    <recommendedName>
        <fullName evidence="1">Bacterial alpha-2-macroglobulin MG10 domain-containing protein</fullName>
    </recommendedName>
</protein>
<dbReference type="Proteomes" id="UP000247823">
    <property type="component" value="Unassembled WGS sequence"/>
</dbReference>
<dbReference type="PANTHER" id="PTHR40094:SF1">
    <property type="entry name" value="UBIQUITIN DOMAIN-CONTAINING PROTEIN"/>
    <property type="match status" value="1"/>
</dbReference>
<feature type="domain" description="Bacterial alpha-2-macroglobulin MG10" evidence="1">
    <location>
        <begin position="1"/>
        <end position="50"/>
    </location>
</feature>
<evidence type="ECO:0000259" key="1">
    <source>
        <dbReference type="Pfam" id="PF17973"/>
    </source>
</evidence>
<reference evidence="2" key="2">
    <citation type="submission" date="2018-06" db="EMBL/GenBank/DDBJ databases">
        <authorList>
            <person name="Martins R.C."/>
            <person name="Perdigao-Neto L.V."/>
            <person name="Costa S.F."/>
            <person name="Levin A.S.S."/>
        </authorList>
    </citation>
    <scope>NUCLEOTIDE SEQUENCE</scope>
    <source>
        <strain evidence="2">1283</strain>
    </source>
</reference>
<sequence>PDYSDIREDRVIIYGSAGTEVQEFVYQIKATNTGSFIVPPAYGEAMYDREVQAMSAGGGKLVVVPAGND</sequence>
<proteinExistence type="predicted"/>
<accession>A0ABX5N848</accession>
<dbReference type="InterPro" id="IPR051802">
    <property type="entry name" value="YfhM-like"/>
</dbReference>
<evidence type="ECO:0000313" key="2">
    <source>
        <dbReference type="EMBL" id="PYA58794.1"/>
    </source>
</evidence>
<dbReference type="PANTHER" id="PTHR40094">
    <property type="entry name" value="ALPHA-2-MACROGLOBULIN HOMOLOG"/>
    <property type="match status" value="1"/>
</dbReference>
<organism evidence="2 3">
    <name type="scientific">Serratia marcescens</name>
    <dbReference type="NCBI Taxonomy" id="615"/>
    <lineage>
        <taxon>Bacteria</taxon>
        <taxon>Pseudomonadati</taxon>
        <taxon>Pseudomonadota</taxon>
        <taxon>Gammaproteobacteria</taxon>
        <taxon>Enterobacterales</taxon>
        <taxon>Yersiniaceae</taxon>
        <taxon>Serratia</taxon>
    </lineage>
</organism>
<keyword evidence="3" id="KW-1185">Reference proteome</keyword>
<dbReference type="Pfam" id="PF17973">
    <property type="entry name" value="bMG10"/>
    <property type="match status" value="1"/>
</dbReference>